<dbReference type="Pfam" id="PF01663">
    <property type="entry name" value="Phosphodiest"/>
    <property type="match status" value="2"/>
</dbReference>
<organism evidence="1 2">
    <name type="scientific">Breznakiella homolactica</name>
    <dbReference type="NCBI Taxonomy" id="2798577"/>
    <lineage>
        <taxon>Bacteria</taxon>
        <taxon>Pseudomonadati</taxon>
        <taxon>Spirochaetota</taxon>
        <taxon>Spirochaetia</taxon>
        <taxon>Spirochaetales</taxon>
        <taxon>Breznakiellaceae</taxon>
        <taxon>Breznakiella</taxon>
    </lineage>
</organism>
<dbReference type="RefSeq" id="WP_215626273.1">
    <property type="nucleotide sequence ID" value="NZ_CP067089.2"/>
</dbReference>
<reference evidence="1" key="1">
    <citation type="submission" date="2021-01" db="EMBL/GenBank/DDBJ databases">
        <title>Description of Breznakiella homolactica.</title>
        <authorList>
            <person name="Song Y."/>
            <person name="Brune A."/>
        </authorList>
    </citation>
    <scope>NUCLEOTIDE SEQUENCE</scope>
    <source>
        <strain evidence="1">RmG30</strain>
    </source>
</reference>
<dbReference type="PANTHER" id="PTHR10151">
    <property type="entry name" value="ECTONUCLEOTIDE PYROPHOSPHATASE/PHOSPHODIESTERASE"/>
    <property type="match status" value="1"/>
</dbReference>
<dbReference type="PANTHER" id="PTHR10151:SF120">
    <property type="entry name" value="BIS(5'-ADENOSYL)-TRIPHOSPHATASE"/>
    <property type="match status" value="1"/>
</dbReference>
<dbReference type="InterPro" id="IPR002591">
    <property type="entry name" value="Phosphodiest/P_Trfase"/>
</dbReference>
<sequence>MGTKRKKILFLGLDAAMPDLLKKFSAEGVMPNFKKLMDSGVFSRVETIFPPLTAAGWSAIVTGAGCGTAGIPSLMVKLPGEELDHWHTSFDRNMLLAETLWEVGEREGLKTALINWPVTFPIGAVRDPGSTQIGAALNPPFRYFYMPLWDVASSALFATERFACNQIPGRAVIVKPSPAEGWVNLPPSKLPPLEFPITVPPTYVKGYGMQVLMTAEGAGYDTVLVCERKDCGSAVSKLKKGGIGPWITKNFDARDKNRDGRFYFQLIDISPDGSCIKLYQSAVNTADTYTIPESMTGELEEHAGVYMEVDDPWACMDQWIPPEVYMDQLRRHAEWWGKATRYTLEHREWDMAYSWVGTIDHIQHMLYAGIVPKSRVYDPAKADWCMECIRETYRQVDANIGTILEAINLEETIVAVVSDHGFTHLDWNPYVKEWLSRAGLLKYILDLTTDDPSNLSIDWSETSCHPLEPCHAHIFINLKGRDPQGIVEPEDYEKVQQKIIRALYGITNPETGESAVAIACTRREAATLGIVQNRKDGLDRVGDVVYAWKPGYMSHPFIYRVGVKYRDGTERITANPELMEQAVLGRNFTGVHLCLPSEPDMHAVMVLSGAGLPAYERPNVGRIIDIAPTVARLLGIPVPKDAEGGVMYDIMDRI</sequence>
<proteinExistence type="predicted"/>
<dbReference type="InterPro" id="IPR017850">
    <property type="entry name" value="Alkaline_phosphatase_core_sf"/>
</dbReference>
<dbReference type="Proteomes" id="UP000595917">
    <property type="component" value="Chromosome"/>
</dbReference>
<accession>A0A7T7XMH7</accession>
<protein>
    <submittedName>
        <fullName evidence="1">Alkaline phosphatase family protein</fullName>
    </submittedName>
</protein>
<dbReference type="KEGG" id="bhc:JFL75_18860"/>
<gene>
    <name evidence="1" type="ORF">JFL75_18860</name>
</gene>
<keyword evidence="2" id="KW-1185">Reference proteome</keyword>
<dbReference type="GO" id="GO:0016787">
    <property type="term" value="F:hydrolase activity"/>
    <property type="evidence" value="ECO:0007669"/>
    <property type="project" value="UniProtKB-ARBA"/>
</dbReference>
<name>A0A7T7XMH7_9SPIR</name>
<dbReference type="SUPFAM" id="SSF53649">
    <property type="entry name" value="Alkaline phosphatase-like"/>
    <property type="match status" value="1"/>
</dbReference>
<dbReference type="EMBL" id="CP067089">
    <property type="protein sequence ID" value="QQO08968.1"/>
    <property type="molecule type" value="Genomic_DNA"/>
</dbReference>
<evidence type="ECO:0000313" key="2">
    <source>
        <dbReference type="Proteomes" id="UP000595917"/>
    </source>
</evidence>
<evidence type="ECO:0000313" key="1">
    <source>
        <dbReference type="EMBL" id="QQO08968.1"/>
    </source>
</evidence>
<dbReference type="AlphaFoldDB" id="A0A7T7XMH7"/>
<dbReference type="Gene3D" id="3.40.720.10">
    <property type="entry name" value="Alkaline Phosphatase, subunit A"/>
    <property type="match status" value="2"/>
</dbReference>